<evidence type="ECO:0000256" key="1">
    <source>
        <dbReference type="ARBA" id="ARBA00023150"/>
    </source>
</evidence>
<reference evidence="2" key="1">
    <citation type="submission" date="2021-06" db="EMBL/GenBank/DDBJ databases">
        <title>Thalassococcus sp. CAU 1522 isolated from sea sand, Republic of Korea.</title>
        <authorList>
            <person name="Kim W."/>
        </authorList>
    </citation>
    <scope>NUCLEOTIDE SEQUENCE</scope>
    <source>
        <strain evidence="2">CAU 1522</strain>
    </source>
</reference>
<name>A0ABS6N553_9RHOB</name>
<proteinExistence type="predicted"/>
<evidence type="ECO:0000313" key="3">
    <source>
        <dbReference type="Proteomes" id="UP001166293"/>
    </source>
</evidence>
<keyword evidence="1" id="KW-0501">Molybdenum cofactor biosynthesis</keyword>
<sequence length="145" mass="15970">MRVVVQEQPFDFGAEAADFAKGRDDIGAVVTFSGIVRADGAMTDMEIEHYPGMTEKALAAIAAEAQARWALGDVLVIHRFGMMRPGEQIMMVATASKHRKDAFEAAEFLMDYLKSRAPFWKKESGAGGEGWVAARDEDEAALDRW</sequence>
<gene>
    <name evidence="2" type="ORF">KUH32_04030</name>
</gene>
<dbReference type="Proteomes" id="UP001166293">
    <property type="component" value="Unassembled WGS sequence"/>
</dbReference>
<dbReference type="CDD" id="cd00756">
    <property type="entry name" value="MoaE"/>
    <property type="match status" value="1"/>
</dbReference>
<evidence type="ECO:0000313" key="2">
    <source>
        <dbReference type="EMBL" id="MBV2358933.1"/>
    </source>
</evidence>
<dbReference type="RefSeq" id="WP_217776777.1">
    <property type="nucleotide sequence ID" value="NZ_JAHRWL010000001.1"/>
</dbReference>
<accession>A0ABS6N553</accession>
<organism evidence="2 3">
    <name type="scientific">Thalassococcus arenae</name>
    <dbReference type="NCBI Taxonomy" id="2851652"/>
    <lineage>
        <taxon>Bacteria</taxon>
        <taxon>Pseudomonadati</taxon>
        <taxon>Pseudomonadota</taxon>
        <taxon>Alphaproteobacteria</taxon>
        <taxon>Rhodobacterales</taxon>
        <taxon>Roseobacteraceae</taxon>
        <taxon>Thalassococcus</taxon>
    </lineage>
</organism>
<comment type="caution">
    <text evidence="2">The sequence shown here is derived from an EMBL/GenBank/DDBJ whole genome shotgun (WGS) entry which is preliminary data.</text>
</comment>
<protein>
    <submittedName>
        <fullName evidence="2">Molybdenum cofactor biosynthesis protein MoaE</fullName>
    </submittedName>
</protein>
<dbReference type="PANTHER" id="PTHR23404">
    <property type="entry name" value="MOLYBDOPTERIN SYNTHASE RELATED"/>
    <property type="match status" value="1"/>
</dbReference>
<dbReference type="InterPro" id="IPR003448">
    <property type="entry name" value="Mopterin_biosynth_MoaE"/>
</dbReference>
<dbReference type="EMBL" id="JAHRWL010000001">
    <property type="protein sequence ID" value="MBV2358933.1"/>
    <property type="molecule type" value="Genomic_DNA"/>
</dbReference>
<keyword evidence="3" id="KW-1185">Reference proteome</keyword>
<dbReference type="Pfam" id="PF02391">
    <property type="entry name" value="MoaE"/>
    <property type="match status" value="1"/>
</dbReference>